<accession>A0A1B1V5N4</accession>
<protein>
    <submittedName>
        <fullName evidence="8">Chitinase</fullName>
    </submittedName>
</protein>
<dbReference type="InterPro" id="IPR017853">
    <property type="entry name" value="GH"/>
</dbReference>
<dbReference type="EMBL" id="KU563146">
    <property type="protein sequence ID" value="ANW09681.1"/>
    <property type="molecule type" value="Genomic_DNA"/>
</dbReference>
<evidence type="ECO:0000256" key="5">
    <source>
        <dbReference type="RuleBase" id="RU000489"/>
    </source>
</evidence>
<keyword evidence="3" id="KW-0146">Chitin degradation</keyword>
<reference evidence="7" key="1">
    <citation type="submission" date="2016-01" db="EMBL/GenBank/DDBJ databases">
        <authorList>
            <person name="Oliw E.H."/>
        </authorList>
    </citation>
    <scope>NUCLEOTIDE SEQUENCE</scope>
    <source>
        <strain evidence="7">Martignoni</strain>
    </source>
</reference>
<keyword evidence="3" id="KW-0624">Polysaccharide degradation</keyword>
<dbReference type="PANTHER" id="PTHR11177">
    <property type="entry name" value="CHITINASE"/>
    <property type="match status" value="1"/>
</dbReference>
<feature type="domain" description="GH18" evidence="6">
    <location>
        <begin position="159"/>
        <end position="559"/>
    </location>
</feature>
<dbReference type="GO" id="GO:0005975">
    <property type="term" value="P:carbohydrate metabolic process"/>
    <property type="evidence" value="ECO:0007669"/>
    <property type="project" value="InterPro"/>
</dbReference>
<keyword evidence="3" id="KW-0119">Carbohydrate metabolism</keyword>
<dbReference type="InterPro" id="IPR014756">
    <property type="entry name" value="Ig_E-set"/>
</dbReference>
<dbReference type="CDD" id="cd06548">
    <property type="entry name" value="GH18_chitinase"/>
    <property type="match status" value="1"/>
</dbReference>
<dbReference type="InterPro" id="IPR013540">
    <property type="entry name" value="ChitinaseA_N"/>
</dbReference>
<evidence type="ECO:0000256" key="3">
    <source>
        <dbReference type="ARBA" id="ARBA00023024"/>
    </source>
</evidence>
<sequence length="637" mass="71534">MYETLRTLLVLSVPLLSIGTASAKPGVPNIKWAENKYAFVELNAEATSYNALIKRVHDAVTVSVAWDVYTGDPASRAFLLFDDQIVKTATPDELARRQIDYDCRRGGRFKAQIKLCNADGCSVSVKIDVTIADTDGSHLERVPHVWYDNNVPYRRTTNKVVAAYFVEWGVYGRNYPADKIPIPNLTHLLYGFIPICGGDGINDSLKQVSGSFEALQRSCAGRENFKVTIHDIWGALQKPQKGVTAWNEPYKGNFGQLMAIKRHNPDIKILPSIGGWTLSDPFFFLNDARKRKTFVDSVGEFLRTWKFFDGVDIDWEFPGGKGANANLGDAEIDSDAYVSLLKELRDMLDDLQSETGRVYQLTTAISAGFDKIDVVDYRRAQKYLDNIFVMNYDFKGAWSNSDLGHQTPLHAPAWDSKEKYTTDFGITRLLKQGVDSDKLVVGVAMYGRGWSGVSNYTNNNPFSGIAVAPVKGTWENGVVDYKDIVNKYPVEMYYYDEIAAAAYVFNDKTGDLISYDSAKSVLAKGKYVREKNLGGLFAWELDADNGDLLNAMNEGVGNEKTLAVVSGEGSCPVLSSSLSRFKWTRDHNDNNNNVDDDYIANGYDEYEQQLSNEKKRLRFDISKYYKLLKYACMFINY</sequence>
<evidence type="ECO:0000313" key="7">
    <source>
        <dbReference type="EMBL" id="ANW09681.1"/>
    </source>
</evidence>
<comment type="similarity">
    <text evidence="1">Belongs to the glycosyl hydrolase 18 family. Chitinase class II subfamily.</text>
</comment>
<dbReference type="GO" id="GO:0006032">
    <property type="term" value="P:chitin catabolic process"/>
    <property type="evidence" value="ECO:0007669"/>
    <property type="project" value="UniProtKB-KW"/>
</dbReference>
<proteinExistence type="inferred from homology"/>
<evidence type="ECO:0000256" key="2">
    <source>
        <dbReference type="ARBA" id="ARBA00022801"/>
    </source>
</evidence>
<dbReference type="InterPro" id="IPR011583">
    <property type="entry name" value="Chitinase_II/V-like_cat"/>
</dbReference>
<dbReference type="Gene3D" id="2.60.40.10">
    <property type="entry name" value="Immunoglobulins"/>
    <property type="match status" value="1"/>
</dbReference>
<dbReference type="SUPFAM" id="SSF81296">
    <property type="entry name" value="E set domains"/>
    <property type="match status" value="1"/>
</dbReference>
<evidence type="ECO:0000256" key="1">
    <source>
        <dbReference type="ARBA" id="ARBA00009121"/>
    </source>
</evidence>
<dbReference type="InterPro" id="IPR001579">
    <property type="entry name" value="Glyco_hydro_18_chit_AS"/>
</dbReference>
<dbReference type="InterPro" id="IPR013783">
    <property type="entry name" value="Ig-like_fold"/>
</dbReference>
<dbReference type="GO" id="GO:0004568">
    <property type="term" value="F:chitinase activity"/>
    <property type="evidence" value="ECO:0007669"/>
    <property type="project" value="InterPro"/>
</dbReference>
<evidence type="ECO:0000259" key="6">
    <source>
        <dbReference type="PROSITE" id="PS51910"/>
    </source>
</evidence>
<keyword evidence="4 5" id="KW-0326">Glycosidase</keyword>
<evidence type="ECO:0000313" key="8">
    <source>
        <dbReference type="EMBL" id="ANW12332.1"/>
    </source>
</evidence>
<dbReference type="InterPro" id="IPR050314">
    <property type="entry name" value="Glycosyl_Hydrlase_18"/>
</dbReference>
<dbReference type="PROSITE" id="PS01095">
    <property type="entry name" value="GH18_1"/>
    <property type="match status" value="1"/>
</dbReference>
<organism evidence="8">
    <name type="scientific">Malacosoma sp. alphabaculovirus</name>
    <dbReference type="NCBI Taxonomy" id="1881632"/>
    <lineage>
        <taxon>Viruses</taxon>
        <taxon>Viruses incertae sedis</taxon>
        <taxon>Naldaviricetes</taxon>
        <taxon>Lefavirales</taxon>
        <taxon>Baculoviridae</taxon>
        <taxon>Alphabaculovirus</taxon>
    </lineage>
</organism>
<dbReference type="SUPFAM" id="SSF54556">
    <property type="entry name" value="Chitinase insertion domain"/>
    <property type="match status" value="1"/>
</dbReference>
<name>A0A1B1V5N4_9ABAC</name>
<dbReference type="PROSITE" id="PS51910">
    <property type="entry name" value="GH18_2"/>
    <property type="match status" value="1"/>
</dbReference>
<reference evidence="8" key="2">
    <citation type="submission" date="2016-02" db="EMBL/GenBank/DDBJ databases">
        <authorList>
            <person name="Wen L."/>
            <person name="He K."/>
            <person name="Yang H."/>
        </authorList>
    </citation>
    <scope>NUCLEOTIDE SEQUENCE</scope>
    <source>
        <strain evidence="8">164</strain>
    </source>
</reference>
<dbReference type="InterPro" id="IPR001223">
    <property type="entry name" value="Glyco_hydro18_cat"/>
</dbReference>
<gene>
    <name evidence="8" type="primary">masp6.2</name>
</gene>
<dbReference type="SUPFAM" id="SSF51445">
    <property type="entry name" value="(Trans)glycosidases"/>
    <property type="match status" value="1"/>
</dbReference>
<dbReference type="GO" id="GO:0008061">
    <property type="term" value="F:chitin binding"/>
    <property type="evidence" value="ECO:0007669"/>
    <property type="project" value="InterPro"/>
</dbReference>
<dbReference type="Gene3D" id="3.20.20.80">
    <property type="entry name" value="Glycosidases"/>
    <property type="match status" value="1"/>
</dbReference>
<evidence type="ECO:0000256" key="4">
    <source>
        <dbReference type="ARBA" id="ARBA00023295"/>
    </source>
</evidence>
<dbReference type="PANTHER" id="PTHR11177:SF317">
    <property type="entry name" value="CHITINASE 12-RELATED"/>
    <property type="match status" value="1"/>
</dbReference>
<dbReference type="Pfam" id="PF08329">
    <property type="entry name" value="ChitinaseA_N"/>
    <property type="match status" value="1"/>
</dbReference>
<keyword evidence="2 5" id="KW-0378">Hydrolase</keyword>
<dbReference type="SMART" id="SM00636">
    <property type="entry name" value="Glyco_18"/>
    <property type="match status" value="1"/>
</dbReference>
<dbReference type="Pfam" id="PF00704">
    <property type="entry name" value="Glyco_hydro_18"/>
    <property type="match status" value="1"/>
</dbReference>
<dbReference type="InterPro" id="IPR029070">
    <property type="entry name" value="Chitinase_insertion_sf"/>
</dbReference>
<dbReference type="EMBL" id="KU707951">
    <property type="protein sequence ID" value="ANW12332.1"/>
    <property type="molecule type" value="Genomic_DNA"/>
</dbReference>
<dbReference type="Gene3D" id="3.10.50.10">
    <property type="match status" value="1"/>
</dbReference>